<comment type="caution">
    <text evidence="2">The sequence shown here is derived from an EMBL/GenBank/DDBJ whole genome shotgun (WGS) entry which is preliminary data.</text>
</comment>
<protein>
    <submittedName>
        <fullName evidence="2">Uncharacterized protein</fullName>
    </submittedName>
</protein>
<dbReference type="AlphaFoldDB" id="A0A6A4X9K8"/>
<name>A0A6A4X9K8_AMPAM</name>
<dbReference type="EMBL" id="VIIS01000218">
    <property type="protein sequence ID" value="KAF0311778.1"/>
    <property type="molecule type" value="Genomic_DNA"/>
</dbReference>
<feature type="compositionally biased region" description="Acidic residues" evidence="1">
    <location>
        <begin position="161"/>
        <end position="174"/>
    </location>
</feature>
<accession>A0A6A4X9K8</accession>
<proteinExistence type="predicted"/>
<feature type="region of interest" description="Disordered" evidence="1">
    <location>
        <begin position="213"/>
        <end position="239"/>
    </location>
</feature>
<organism evidence="2 3">
    <name type="scientific">Amphibalanus amphitrite</name>
    <name type="common">Striped barnacle</name>
    <name type="synonym">Balanus amphitrite</name>
    <dbReference type="NCBI Taxonomy" id="1232801"/>
    <lineage>
        <taxon>Eukaryota</taxon>
        <taxon>Metazoa</taxon>
        <taxon>Ecdysozoa</taxon>
        <taxon>Arthropoda</taxon>
        <taxon>Crustacea</taxon>
        <taxon>Multicrustacea</taxon>
        <taxon>Cirripedia</taxon>
        <taxon>Thoracica</taxon>
        <taxon>Thoracicalcarea</taxon>
        <taxon>Balanomorpha</taxon>
        <taxon>Balanoidea</taxon>
        <taxon>Balanidae</taxon>
        <taxon>Amphibalaninae</taxon>
        <taxon>Amphibalanus</taxon>
    </lineage>
</organism>
<keyword evidence="3" id="KW-1185">Reference proteome</keyword>
<evidence type="ECO:0000256" key="1">
    <source>
        <dbReference type="SAM" id="MobiDB-lite"/>
    </source>
</evidence>
<reference evidence="2 3" key="1">
    <citation type="submission" date="2019-07" db="EMBL/GenBank/DDBJ databases">
        <title>Draft genome assembly of a fouling barnacle, Amphibalanus amphitrite (Darwin, 1854): The first reference genome for Thecostraca.</title>
        <authorList>
            <person name="Kim W."/>
        </authorList>
    </citation>
    <scope>NUCLEOTIDE SEQUENCE [LARGE SCALE GENOMIC DNA]</scope>
    <source>
        <strain evidence="2">SNU_AA5</strain>
        <tissue evidence="2">Soma without cirri and trophi</tissue>
    </source>
</reference>
<dbReference type="Proteomes" id="UP000440578">
    <property type="component" value="Unassembled WGS sequence"/>
</dbReference>
<feature type="region of interest" description="Disordered" evidence="1">
    <location>
        <begin position="96"/>
        <end position="186"/>
    </location>
</feature>
<feature type="compositionally biased region" description="Basic and acidic residues" evidence="1">
    <location>
        <begin position="148"/>
        <end position="160"/>
    </location>
</feature>
<evidence type="ECO:0000313" key="2">
    <source>
        <dbReference type="EMBL" id="KAF0311778.1"/>
    </source>
</evidence>
<evidence type="ECO:0000313" key="3">
    <source>
        <dbReference type="Proteomes" id="UP000440578"/>
    </source>
</evidence>
<sequence length="251" mass="26516">MEMRRGESPLAASPLFKLAGSPPGYLGSPGLLAYRGLAGRTIKQEPAAGSPEPGTASAGCMTTGCRRPQMLVGGTVTIVVSQRLAAAPGPLQLQAASVSSTAPAEPPRSEPAETSRLQRPPSVACSSRSDSQPCPVDSSDGGPWSTASEDRDQWQERVKEEEQEQDDEEEEDEEPAGRSELLGLERPGMVSLLLGGAPERMVNLVFRGDDIDDLELDSSTDAPTGDVPPYRPTGSGAPRQTALVQLSEWHN</sequence>
<gene>
    <name evidence="2" type="ORF">FJT64_017481</name>
</gene>